<dbReference type="GO" id="GO:0051539">
    <property type="term" value="F:4 iron, 4 sulfur cluster binding"/>
    <property type="evidence" value="ECO:0007669"/>
    <property type="project" value="UniProtKB-UniRule"/>
</dbReference>
<dbReference type="SFLD" id="SFLDF00273">
    <property type="entry name" value="(dimethylallyl)adenosine_tRNA"/>
    <property type="match status" value="1"/>
</dbReference>
<evidence type="ECO:0000313" key="18">
    <source>
        <dbReference type="EMBL" id="MBF2735894.1"/>
    </source>
</evidence>
<feature type="domain" description="TRAM" evidence="15">
    <location>
        <begin position="378"/>
        <end position="439"/>
    </location>
</feature>
<dbReference type="InterPro" id="IPR005839">
    <property type="entry name" value="Methylthiotransferase"/>
</dbReference>
<evidence type="ECO:0000256" key="4">
    <source>
        <dbReference type="ARBA" id="ARBA00022679"/>
    </source>
</evidence>
<reference evidence="18" key="1">
    <citation type="submission" date="2020-10" db="EMBL/GenBank/DDBJ databases">
        <title>An improved Amphimedon queenslandica hologenome assembly reveals how three proteobacterial symbionts can extend the metabolic phenotypic of their marine sponge host.</title>
        <authorList>
            <person name="Degnan B."/>
            <person name="Degnan S."/>
            <person name="Xiang X."/>
        </authorList>
    </citation>
    <scope>NUCLEOTIDE SEQUENCE</scope>
    <source>
        <strain evidence="18">AqS2</strain>
    </source>
</reference>
<dbReference type="GO" id="GO:0046872">
    <property type="term" value="F:metal ion binding"/>
    <property type="evidence" value="ECO:0007669"/>
    <property type="project" value="UniProtKB-KW"/>
</dbReference>
<evidence type="ECO:0000256" key="14">
    <source>
        <dbReference type="HAMAP-Rule" id="MF_01864"/>
    </source>
</evidence>
<comment type="cofactor">
    <cofactor evidence="14">
        <name>[4Fe-4S] cluster</name>
        <dbReference type="ChEBI" id="CHEBI:49883"/>
    </cofactor>
    <text evidence="14">Binds 2 [4Fe-4S] clusters. One cluster is coordinated with 3 cysteines and an exchangeable S-adenosyl-L-methionine.</text>
</comment>
<feature type="domain" description="MTTase N-terminal" evidence="16">
    <location>
        <begin position="3"/>
        <end position="120"/>
    </location>
</feature>
<gene>
    <name evidence="14 18" type="primary">miaB</name>
    <name evidence="18" type="ORF">ISN26_07505</name>
</gene>
<comment type="subunit">
    <text evidence="14">Monomer.</text>
</comment>
<dbReference type="HAMAP" id="MF_01864">
    <property type="entry name" value="tRNA_metthiotr_MiaB"/>
    <property type="match status" value="1"/>
</dbReference>
<dbReference type="PROSITE" id="PS51449">
    <property type="entry name" value="MTTASE_N"/>
    <property type="match status" value="1"/>
</dbReference>
<dbReference type="EC" id="2.8.4.3" evidence="10 14"/>
<keyword evidence="9 14" id="KW-0411">Iron-sulfur</keyword>
<dbReference type="InterPro" id="IPR006463">
    <property type="entry name" value="MiaB_methiolase"/>
</dbReference>
<keyword evidence="6 14" id="KW-0819">tRNA processing</keyword>
<evidence type="ECO:0000259" key="15">
    <source>
        <dbReference type="PROSITE" id="PS50926"/>
    </source>
</evidence>
<evidence type="ECO:0000256" key="6">
    <source>
        <dbReference type="ARBA" id="ARBA00022694"/>
    </source>
</evidence>
<protein>
    <recommendedName>
        <fullName evidence="10 14">tRNA-2-methylthio-N(6)-dimethylallyladenosine synthase</fullName>
        <ecNumber evidence="10 14">2.8.4.3</ecNumber>
    </recommendedName>
    <alternativeName>
        <fullName evidence="14">(Dimethylallyl)adenosine tRNA methylthiotransferase MiaB</fullName>
    </alternativeName>
    <alternativeName>
        <fullName evidence="14">tRNA-i(6)A37 methylthiotransferase</fullName>
    </alternativeName>
</protein>
<dbReference type="PROSITE" id="PS51918">
    <property type="entry name" value="RADICAL_SAM"/>
    <property type="match status" value="1"/>
</dbReference>
<comment type="catalytic activity">
    <reaction evidence="11">
        <text>N(6)-dimethylallyladenosine(37) in tRNA + (sulfur carrier)-SH + AH2 + S-adenosyl-L-methionine = 2-thio-N(6)-dimethylallyladenosine(37) in tRNA + (sulfur carrier)-H + 5'-deoxyadenosine + L-methionine + A + H(+)</text>
        <dbReference type="Rhea" id="RHEA:36339"/>
        <dbReference type="Rhea" id="RHEA-COMP:10375"/>
        <dbReference type="Rhea" id="RHEA-COMP:10377"/>
        <dbReference type="Rhea" id="RHEA-COMP:14737"/>
        <dbReference type="Rhea" id="RHEA-COMP:14739"/>
        <dbReference type="ChEBI" id="CHEBI:13193"/>
        <dbReference type="ChEBI" id="CHEBI:15378"/>
        <dbReference type="ChEBI" id="CHEBI:17319"/>
        <dbReference type="ChEBI" id="CHEBI:17499"/>
        <dbReference type="ChEBI" id="CHEBI:29917"/>
        <dbReference type="ChEBI" id="CHEBI:57844"/>
        <dbReference type="ChEBI" id="CHEBI:59789"/>
        <dbReference type="ChEBI" id="CHEBI:64428"/>
        <dbReference type="ChEBI" id="CHEBI:74415"/>
        <dbReference type="ChEBI" id="CHEBI:74416"/>
    </reaction>
    <physiologicalReaction direction="left-to-right" evidence="11">
        <dbReference type="Rhea" id="RHEA:36340"/>
    </physiologicalReaction>
</comment>
<dbReference type="SFLD" id="SFLDG01082">
    <property type="entry name" value="B12-binding_domain_containing"/>
    <property type="match status" value="1"/>
</dbReference>
<dbReference type="InterPro" id="IPR038135">
    <property type="entry name" value="Methylthiotransferase_N_sf"/>
</dbReference>
<dbReference type="InterPro" id="IPR020612">
    <property type="entry name" value="Methylthiotransferase_CS"/>
</dbReference>
<evidence type="ECO:0000256" key="5">
    <source>
        <dbReference type="ARBA" id="ARBA00022691"/>
    </source>
</evidence>
<dbReference type="PANTHER" id="PTHR43020">
    <property type="entry name" value="CDK5 REGULATORY SUBUNIT-ASSOCIATED PROTEIN 1"/>
    <property type="match status" value="1"/>
</dbReference>
<proteinExistence type="inferred from homology"/>
<dbReference type="Pfam" id="PF00919">
    <property type="entry name" value="UPF0004"/>
    <property type="match status" value="1"/>
</dbReference>
<evidence type="ECO:0000259" key="17">
    <source>
        <dbReference type="PROSITE" id="PS51918"/>
    </source>
</evidence>
<keyword evidence="3 14" id="KW-0963">Cytoplasm</keyword>
<dbReference type="SMART" id="SM00729">
    <property type="entry name" value="Elp3"/>
    <property type="match status" value="1"/>
</dbReference>
<feature type="binding site" evidence="14">
    <location>
        <position position="161"/>
    </location>
    <ligand>
        <name>[4Fe-4S] cluster</name>
        <dbReference type="ChEBI" id="CHEBI:49883"/>
        <label>2</label>
        <note>4Fe-4S-S-AdoMet</note>
    </ligand>
</feature>
<dbReference type="Proteomes" id="UP000604381">
    <property type="component" value="Unassembled WGS sequence"/>
</dbReference>
<comment type="subcellular location">
    <subcellularLocation>
        <location evidence="14">Cytoplasm</location>
    </subcellularLocation>
</comment>
<dbReference type="FunFam" id="3.80.30.20:FF:000001">
    <property type="entry name" value="tRNA-2-methylthio-N(6)-dimethylallyladenosine synthase 2"/>
    <property type="match status" value="1"/>
</dbReference>
<dbReference type="InterPro" id="IPR007197">
    <property type="entry name" value="rSAM"/>
</dbReference>
<feature type="binding site" evidence="14">
    <location>
        <position position="164"/>
    </location>
    <ligand>
        <name>[4Fe-4S] cluster</name>
        <dbReference type="ChEBI" id="CHEBI:49883"/>
        <label>2</label>
        <note>4Fe-4S-S-AdoMet</note>
    </ligand>
</feature>
<dbReference type="PROSITE" id="PS50926">
    <property type="entry name" value="TRAM"/>
    <property type="match status" value="1"/>
</dbReference>
<comment type="catalytic activity">
    <reaction evidence="12">
        <text>2-thio-N(6)-dimethylallyladenosine(37) in tRNA + S-adenosyl-L-methionine = 2-methylsulfanyl-N(6)-dimethylallyladenosine(37) in tRNA + S-adenosyl-L-homocysteine + H(+)</text>
        <dbReference type="Rhea" id="RHEA:37063"/>
        <dbReference type="Rhea" id="RHEA-COMP:10376"/>
        <dbReference type="Rhea" id="RHEA-COMP:10377"/>
        <dbReference type="ChEBI" id="CHEBI:15378"/>
        <dbReference type="ChEBI" id="CHEBI:57856"/>
        <dbReference type="ChEBI" id="CHEBI:59789"/>
        <dbReference type="ChEBI" id="CHEBI:74416"/>
        <dbReference type="ChEBI" id="CHEBI:74417"/>
    </reaction>
    <physiologicalReaction direction="left-to-right" evidence="12">
        <dbReference type="Rhea" id="RHEA:37064"/>
    </physiologicalReaction>
</comment>
<dbReference type="SFLD" id="SFLDG01061">
    <property type="entry name" value="methylthiotransferase"/>
    <property type="match status" value="1"/>
</dbReference>
<evidence type="ECO:0000256" key="3">
    <source>
        <dbReference type="ARBA" id="ARBA00022490"/>
    </source>
</evidence>
<evidence type="ECO:0000256" key="13">
    <source>
        <dbReference type="ARBA" id="ARBA00052587"/>
    </source>
</evidence>
<dbReference type="CDD" id="cd01335">
    <property type="entry name" value="Radical_SAM"/>
    <property type="match status" value="1"/>
</dbReference>
<accession>A0A930XYM8</accession>
<dbReference type="InterPro" id="IPR006638">
    <property type="entry name" value="Elp3/MiaA/NifB-like_rSAM"/>
</dbReference>
<dbReference type="GO" id="GO:0035597">
    <property type="term" value="F:tRNA-2-methylthio-N(6)-dimethylallyladenosine(37) synthase activity"/>
    <property type="evidence" value="ECO:0007669"/>
    <property type="project" value="UniProtKB-EC"/>
</dbReference>
<keyword evidence="4 14" id="KW-0808">Transferase</keyword>
<dbReference type="SUPFAM" id="SSF102114">
    <property type="entry name" value="Radical SAM enzymes"/>
    <property type="match status" value="1"/>
</dbReference>
<keyword evidence="2 14" id="KW-0004">4Fe-4S</keyword>
<dbReference type="NCBIfam" id="TIGR01574">
    <property type="entry name" value="miaB-methiolase"/>
    <property type="match status" value="1"/>
</dbReference>
<keyword evidence="5 14" id="KW-0949">S-adenosyl-L-methionine</keyword>
<dbReference type="Pfam" id="PF01938">
    <property type="entry name" value="TRAM"/>
    <property type="match status" value="1"/>
</dbReference>
<evidence type="ECO:0000256" key="7">
    <source>
        <dbReference type="ARBA" id="ARBA00022723"/>
    </source>
</evidence>
<evidence type="ECO:0000256" key="12">
    <source>
        <dbReference type="ARBA" id="ARBA00052380"/>
    </source>
</evidence>
<dbReference type="Gene3D" id="3.40.50.12160">
    <property type="entry name" value="Methylthiotransferase, N-terminal domain"/>
    <property type="match status" value="1"/>
</dbReference>
<dbReference type="InterPro" id="IPR013848">
    <property type="entry name" value="Methylthiotransferase_N"/>
</dbReference>
<evidence type="ECO:0000256" key="9">
    <source>
        <dbReference type="ARBA" id="ARBA00023014"/>
    </source>
</evidence>
<dbReference type="InterPro" id="IPR002792">
    <property type="entry name" value="TRAM_dom"/>
</dbReference>
<feature type="domain" description="Radical SAM core" evidence="17">
    <location>
        <begin position="143"/>
        <end position="375"/>
    </location>
</feature>
<sequence length="439" mass="47900">MSAKVYIKSFGCQMNAYDADRMADALRRDLALERCDRPQDARVILLNTCSVREKAQEKLFDELGRLRAFKERDPRVRIGVGGCVASQEGERILARAPFVDVVFGPQTIHRVGALLAARQERGAAQVDISFPLVEKFDELPAAGRRGPRAFVSVMEGCSKYCSFCVVPYTRGPEVSRPVLDVLDEVADLAARGTREVTLLGQNVNAYLGADPRGKDADFARLLACVAGVDGIERIRYTTSHPVNFTAALAAAHGEIPELMPQVHLPVQSGDDRVLARMKRGHTVLEYRETVRTLRRARPDVALTSDFIVGFPGETEEQFARTVALARWVGYDGGYSFVFSPRPGTPAASFPDQVPRETQVGRLERLQAELAASAKRLGEALLGSRQQVLVEGPAKKGGLLQGRLPNNRLALFAGPAEPGELRELAVEGLRGGTLRGTLLA</sequence>
<dbReference type="PROSITE" id="PS01278">
    <property type="entry name" value="MTTASE_RADICAL"/>
    <property type="match status" value="1"/>
</dbReference>
<evidence type="ECO:0000256" key="8">
    <source>
        <dbReference type="ARBA" id="ARBA00023004"/>
    </source>
</evidence>
<dbReference type="InterPro" id="IPR058240">
    <property type="entry name" value="rSAM_sf"/>
</dbReference>
<keyword evidence="19" id="KW-1185">Reference proteome</keyword>
<dbReference type="PANTHER" id="PTHR43020:SF2">
    <property type="entry name" value="MITOCHONDRIAL TRNA METHYLTHIOTRANSFERASE CDK5RAP1"/>
    <property type="match status" value="1"/>
</dbReference>
<evidence type="ECO:0000256" key="2">
    <source>
        <dbReference type="ARBA" id="ARBA00022485"/>
    </source>
</evidence>
<dbReference type="SFLD" id="SFLDS00029">
    <property type="entry name" value="Radical_SAM"/>
    <property type="match status" value="1"/>
</dbReference>
<dbReference type="FunFam" id="3.40.50.12160:FF:000001">
    <property type="entry name" value="tRNA-2-methylthio-N(6)-dimethylallyladenosine synthase"/>
    <property type="match status" value="1"/>
</dbReference>
<comment type="caution">
    <text evidence="18">The sequence shown here is derived from an EMBL/GenBank/DDBJ whole genome shotgun (WGS) entry which is preliminary data.</text>
</comment>
<organism evidence="18 19">
    <name type="scientific">Candidatus Amphirhobacter heronislandensis</name>
    <dbReference type="NCBI Taxonomy" id="1732024"/>
    <lineage>
        <taxon>Bacteria</taxon>
        <taxon>Pseudomonadati</taxon>
        <taxon>Pseudomonadota</taxon>
        <taxon>Gammaproteobacteria</taxon>
        <taxon>Candidatus Tethybacterales</taxon>
        <taxon>Candidatus Tethybacteraceae</taxon>
        <taxon>Candidatus Amphirhobacter</taxon>
    </lineage>
</organism>
<comment type="function">
    <text evidence="1 14">Catalyzes the methylthiolation of N6-(dimethylallyl)adenosine (i(6)A), leading to the formation of 2-methylthio-N6-(dimethylallyl)adenosine (ms(2)i(6)A) at position 37 in tRNAs that read codons beginning with uridine.</text>
</comment>
<dbReference type="Gene3D" id="3.80.30.20">
    <property type="entry name" value="tm_1862 like domain"/>
    <property type="match status" value="1"/>
</dbReference>
<dbReference type="GO" id="GO:0005829">
    <property type="term" value="C:cytosol"/>
    <property type="evidence" value="ECO:0007669"/>
    <property type="project" value="TreeGrafter"/>
</dbReference>
<feature type="binding site" evidence="14">
    <location>
        <position position="12"/>
    </location>
    <ligand>
        <name>[4Fe-4S] cluster</name>
        <dbReference type="ChEBI" id="CHEBI:49883"/>
        <label>1</label>
    </ligand>
</feature>
<feature type="binding site" evidence="14">
    <location>
        <position position="157"/>
    </location>
    <ligand>
        <name>[4Fe-4S] cluster</name>
        <dbReference type="ChEBI" id="CHEBI:49883"/>
        <label>2</label>
        <note>4Fe-4S-S-AdoMet</note>
    </ligand>
</feature>
<dbReference type="NCBIfam" id="TIGR00089">
    <property type="entry name" value="MiaB/RimO family radical SAM methylthiotransferase"/>
    <property type="match status" value="1"/>
</dbReference>
<dbReference type="EMBL" id="JADHEI010000053">
    <property type="protein sequence ID" value="MBF2735894.1"/>
    <property type="molecule type" value="Genomic_DNA"/>
</dbReference>
<evidence type="ECO:0000259" key="16">
    <source>
        <dbReference type="PROSITE" id="PS51449"/>
    </source>
</evidence>
<dbReference type="AlphaFoldDB" id="A0A930XYM8"/>
<dbReference type="Pfam" id="PF04055">
    <property type="entry name" value="Radical_SAM"/>
    <property type="match status" value="1"/>
</dbReference>
<feature type="binding site" evidence="14">
    <location>
        <position position="83"/>
    </location>
    <ligand>
        <name>[4Fe-4S] cluster</name>
        <dbReference type="ChEBI" id="CHEBI:49883"/>
        <label>1</label>
    </ligand>
</feature>
<evidence type="ECO:0000256" key="10">
    <source>
        <dbReference type="ARBA" id="ARBA00033765"/>
    </source>
</evidence>
<evidence type="ECO:0000313" key="19">
    <source>
        <dbReference type="Proteomes" id="UP000604381"/>
    </source>
</evidence>
<keyword evidence="7 14" id="KW-0479">Metal-binding</keyword>
<name>A0A930XYM8_9GAMM</name>
<dbReference type="InterPro" id="IPR023404">
    <property type="entry name" value="rSAM_horseshoe"/>
</dbReference>
<feature type="binding site" evidence="14">
    <location>
        <position position="49"/>
    </location>
    <ligand>
        <name>[4Fe-4S] cluster</name>
        <dbReference type="ChEBI" id="CHEBI:49883"/>
        <label>1</label>
    </ligand>
</feature>
<evidence type="ECO:0000256" key="1">
    <source>
        <dbReference type="ARBA" id="ARBA00003234"/>
    </source>
</evidence>
<keyword evidence="8 14" id="KW-0408">Iron</keyword>
<comment type="similarity">
    <text evidence="14">Belongs to the methylthiotransferase family. MiaB subfamily.</text>
</comment>
<evidence type="ECO:0000256" key="11">
    <source>
        <dbReference type="ARBA" id="ARBA00050926"/>
    </source>
</evidence>
<comment type="catalytic activity">
    <reaction evidence="13">
        <text>N(6)-dimethylallyladenosine(37) in tRNA + (sulfur carrier)-SH + AH2 + 2 S-adenosyl-L-methionine = 2-methylsulfanyl-N(6)-dimethylallyladenosine(37) in tRNA + (sulfur carrier)-H + 5'-deoxyadenosine + L-methionine + A + S-adenosyl-L-homocysteine + 2 H(+)</text>
        <dbReference type="Rhea" id="RHEA:37067"/>
        <dbReference type="Rhea" id="RHEA-COMP:10375"/>
        <dbReference type="Rhea" id="RHEA-COMP:10376"/>
        <dbReference type="Rhea" id="RHEA-COMP:14737"/>
        <dbReference type="Rhea" id="RHEA-COMP:14739"/>
        <dbReference type="ChEBI" id="CHEBI:13193"/>
        <dbReference type="ChEBI" id="CHEBI:15378"/>
        <dbReference type="ChEBI" id="CHEBI:17319"/>
        <dbReference type="ChEBI" id="CHEBI:17499"/>
        <dbReference type="ChEBI" id="CHEBI:29917"/>
        <dbReference type="ChEBI" id="CHEBI:57844"/>
        <dbReference type="ChEBI" id="CHEBI:57856"/>
        <dbReference type="ChEBI" id="CHEBI:59789"/>
        <dbReference type="ChEBI" id="CHEBI:64428"/>
        <dbReference type="ChEBI" id="CHEBI:74415"/>
        <dbReference type="ChEBI" id="CHEBI:74417"/>
        <dbReference type="EC" id="2.8.4.3"/>
    </reaction>
    <physiologicalReaction direction="left-to-right" evidence="13">
        <dbReference type="Rhea" id="RHEA:37068"/>
    </physiologicalReaction>
</comment>